<feature type="compositionally biased region" description="Basic and acidic residues" evidence="1">
    <location>
        <begin position="36"/>
        <end position="48"/>
    </location>
</feature>
<dbReference type="GeneID" id="92794488"/>
<evidence type="ECO:0000256" key="1">
    <source>
        <dbReference type="SAM" id="MobiDB-lite"/>
    </source>
</evidence>
<dbReference type="EMBL" id="JAGZMZ010000012">
    <property type="protein sequence ID" value="MBS4884308.1"/>
    <property type="molecule type" value="Genomic_DNA"/>
</dbReference>
<dbReference type="Proteomes" id="UP000753219">
    <property type="component" value="Unassembled WGS sequence"/>
</dbReference>
<evidence type="ECO:0000313" key="3">
    <source>
        <dbReference type="Proteomes" id="UP000753219"/>
    </source>
</evidence>
<accession>A0A942ZZL0</accession>
<gene>
    <name evidence="2" type="ORF">KHZ85_06035</name>
</gene>
<proteinExistence type="predicted"/>
<feature type="region of interest" description="Disordered" evidence="1">
    <location>
        <begin position="1"/>
        <end position="48"/>
    </location>
</feature>
<name>A0A942ZZL0_9FIRM</name>
<dbReference type="AlphaFoldDB" id="A0A942ZZL0"/>
<comment type="caution">
    <text evidence="2">The sequence shown here is derived from an EMBL/GenBank/DDBJ whole genome shotgun (WGS) entry which is preliminary data.</text>
</comment>
<evidence type="ECO:0000313" key="2">
    <source>
        <dbReference type="EMBL" id="MBS4884308.1"/>
    </source>
</evidence>
<reference evidence="2" key="1">
    <citation type="submission" date="2021-02" db="EMBL/GenBank/DDBJ databases">
        <title>Infant gut strain persistence is associated with maternal origin, phylogeny, and functional potential including surface adhesion and iron acquisition.</title>
        <authorList>
            <person name="Lou Y.C."/>
        </authorList>
    </citation>
    <scope>NUCLEOTIDE SEQUENCE</scope>
    <source>
        <strain evidence="2">L3_108_103G1_dasL3_108_103G1_concoct_2</strain>
    </source>
</reference>
<protein>
    <submittedName>
        <fullName evidence="2">Uncharacterized protein</fullName>
    </submittedName>
</protein>
<feature type="compositionally biased region" description="Polar residues" evidence="1">
    <location>
        <begin position="21"/>
        <end position="32"/>
    </location>
</feature>
<organism evidence="2 3">
    <name type="scientific">Amedibacillus dolichus</name>
    <dbReference type="NCBI Taxonomy" id="31971"/>
    <lineage>
        <taxon>Bacteria</taxon>
        <taxon>Bacillati</taxon>
        <taxon>Bacillota</taxon>
        <taxon>Erysipelotrichia</taxon>
        <taxon>Erysipelotrichales</taxon>
        <taxon>Erysipelotrichaceae</taxon>
        <taxon>Amedibacillus</taxon>
    </lineage>
</organism>
<sequence>MNKKTKQAALMKECKGKNEKSAGNNQWTNNNLKYYPDQRKRQDGPGGN</sequence>
<dbReference type="RefSeq" id="WP_004800577.1">
    <property type="nucleotide sequence ID" value="NZ_CABKNA010000002.1"/>
</dbReference>